<evidence type="ECO:0000256" key="8">
    <source>
        <dbReference type="ARBA" id="ARBA00022917"/>
    </source>
</evidence>
<dbReference type="InterPro" id="IPR015866">
    <property type="entry name" value="Ser-tRNA-synth_1_N"/>
</dbReference>
<comment type="pathway">
    <text evidence="2 12">Aminoacyl-tRNA biosynthesis; selenocysteinyl-tRNA(Sec) biosynthesis; L-seryl-tRNA(Sec) from L-serine and tRNA(Sec): step 1/1.</text>
</comment>
<dbReference type="InterPro" id="IPR006195">
    <property type="entry name" value="aa-tRNA-synth_II"/>
</dbReference>
<evidence type="ECO:0000256" key="4">
    <source>
        <dbReference type="ARBA" id="ARBA00022490"/>
    </source>
</evidence>
<comment type="catalytic activity">
    <reaction evidence="11 12">
        <text>tRNA(Ser) + L-serine + ATP = L-seryl-tRNA(Ser) + AMP + diphosphate + H(+)</text>
        <dbReference type="Rhea" id="RHEA:12292"/>
        <dbReference type="Rhea" id="RHEA-COMP:9669"/>
        <dbReference type="Rhea" id="RHEA-COMP:9703"/>
        <dbReference type="ChEBI" id="CHEBI:15378"/>
        <dbReference type="ChEBI" id="CHEBI:30616"/>
        <dbReference type="ChEBI" id="CHEBI:33019"/>
        <dbReference type="ChEBI" id="CHEBI:33384"/>
        <dbReference type="ChEBI" id="CHEBI:78442"/>
        <dbReference type="ChEBI" id="CHEBI:78533"/>
        <dbReference type="ChEBI" id="CHEBI:456215"/>
        <dbReference type="EC" id="6.1.1.11"/>
    </reaction>
</comment>
<evidence type="ECO:0000256" key="5">
    <source>
        <dbReference type="ARBA" id="ARBA00022598"/>
    </source>
</evidence>
<dbReference type="Pfam" id="PF02403">
    <property type="entry name" value="Seryl_tRNA_N"/>
    <property type="match status" value="1"/>
</dbReference>
<keyword evidence="9 12" id="KW-0030">Aminoacyl-tRNA synthetase</keyword>
<dbReference type="Pfam" id="PF00587">
    <property type="entry name" value="tRNA-synt_2b"/>
    <property type="match status" value="1"/>
</dbReference>
<feature type="domain" description="Aminoacyl-transfer RNA synthetases class-II family profile" evidence="16">
    <location>
        <begin position="218"/>
        <end position="454"/>
    </location>
</feature>
<keyword evidence="5 12" id="KW-0436">Ligase</keyword>
<dbReference type="SUPFAM" id="SSF46589">
    <property type="entry name" value="tRNA-binding arm"/>
    <property type="match status" value="1"/>
</dbReference>
<feature type="binding site" evidence="12">
    <location>
        <position position="429"/>
    </location>
    <ligand>
        <name>L-serine</name>
        <dbReference type="ChEBI" id="CHEBI:33384"/>
    </ligand>
</feature>
<feature type="binding site" evidence="12 14">
    <location>
        <begin position="307"/>
        <end position="309"/>
    </location>
    <ligand>
        <name>ATP</name>
        <dbReference type="ChEBI" id="CHEBI:30616"/>
    </ligand>
</feature>
<evidence type="ECO:0000256" key="2">
    <source>
        <dbReference type="ARBA" id="ARBA00005045"/>
    </source>
</evidence>
<comment type="subcellular location">
    <subcellularLocation>
        <location evidence="1 12">Cytoplasm</location>
    </subcellularLocation>
</comment>
<feature type="binding site" evidence="13">
    <location>
        <position position="276"/>
    </location>
    <ligand>
        <name>L-serine</name>
        <dbReference type="ChEBI" id="CHEBI:33384"/>
    </ligand>
</feature>
<evidence type="ECO:0000313" key="18">
    <source>
        <dbReference type="Proteomes" id="UP000317593"/>
    </source>
</evidence>
<comment type="domain">
    <text evidence="12">Consists of two distinct domains, a catalytic core and a N-terminal extension that is involved in tRNA binding.</text>
</comment>
<comment type="caution">
    <text evidence="12">Lacks conserved residue(s) required for the propagation of feature annotation.</text>
</comment>
<feature type="binding site" evidence="12">
    <location>
        <begin position="276"/>
        <end position="278"/>
    </location>
    <ligand>
        <name>L-serine</name>
        <dbReference type="ChEBI" id="CHEBI:33384"/>
    </ligand>
</feature>
<dbReference type="InterPro" id="IPR010978">
    <property type="entry name" value="tRNA-bd_arm"/>
</dbReference>
<keyword evidence="4 12" id="KW-0963">Cytoplasm</keyword>
<comment type="similarity">
    <text evidence="3 12">Belongs to the class-II aminoacyl-tRNA synthetase family. Type-1 seryl-tRNA synthetase subfamily.</text>
</comment>
<dbReference type="NCBIfam" id="TIGR00414">
    <property type="entry name" value="serS"/>
    <property type="match status" value="1"/>
</dbReference>
<dbReference type="Proteomes" id="UP000317593">
    <property type="component" value="Unassembled WGS sequence"/>
</dbReference>
<evidence type="ECO:0000256" key="13">
    <source>
        <dbReference type="PIRSR" id="PIRSR001529-1"/>
    </source>
</evidence>
<evidence type="ECO:0000256" key="12">
    <source>
        <dbReference type="HAMAP-Rule" id="MF_00176"/>
    </source>
</evidence>
<comment type="function">
    <text evidence="12">Catalyzes the attachment of serine to tRNA(Ser). Is also able to aminoacylate tRNA(Sec) with serine, to form the misacylated tRNA L-seryl-tRNA(Sec), which will be further converted into selenocysteinyl-tRNA(Sec).</text>
</comment>
<evidence type="ECO:0000256" key="14">
    <source>
        <dbReference type="PIRSR" id="PIRSR001529-2"/>
    </source>
</evidence>
<organism evidence="17 18">
    <name type="scientific">Fodinibius sediminis</name>
    <dbReference type="NCBI Taxonomy" id="1214077"/>
    <lineage>
        <taxon>Bacteria</taxon>
        <taxon>Pseudomonadati</taxon>
        <taxon>Balneolota</taxon>
        <taxon>Balneolia</taxon>
        <taxon>Balneolales</taxon>
        <taxon>Balneolaceae</taxon>
        <taxon>Fodinibius</taxon>
    </lineage>
</organism>
<evidence type="ECO:0000256" key="11">
    <source>
        <dbReference type="ARBA" id="ARBA00048823"/>
    </source>
</evidence>
<evidence type="ECO:0000256" key="7">
    <source>
        <dbReference type="ARBA" id="ARBA00022840"/>
    </source>
</evidence>
<dbReference type="InterPro" id="IPR033729">
    <property type="entry name" value="SerRS_core"/>
</dbReference>
<dbReference type="InterPro" id="IPR002317">
    <property type="entry name" value="Ser-tRNA-ligase_type_1"/>
</dbReference>
<dbReference type="GO" id="GO:0005524">
    <property type="term" value="F:ATP binding"/>
    <property type="evidence" value="ECO:0007669"/>
    <property type="project" value="UniProtKB-UniRule"/>
</dbReference>
<dbReference type="GO" id="GO:0016260">
    <property type="term" value="P:selenocysteine biosynthetic process"/>
    <property type="evidence" value="ECO:0007669"/>
    <property type="project" value="UniProtKB-UniRule"/>
</dbReference>
<dbReference type="Gene3D" id="3.30.930.10">
    <property type="entry name" value="Bira Bifunctional Protein, Domain 2"/>
    <property type="match status" value="1"/>
</dbReference>
<comment type="subunit">
    <text evidence="12">Homodimer. The tRNA molecule binds across the dimer.</text>
</comment>
<dbReference type="EMBL" id="FXTH01000012">
    <property type="protein sequence ID" value="SMO76844.1"/>
    <property type="molecule type" value="Genomic_DNA"/>
</dbReference>
<dbReference type="PANTHER" id="PTHR43697:SF1">
    <property type="entry name" value="SERINE--TRNA LIGASE"/>
    <property type="match status" value="1"/>
</dbReference>
<proteinExistence type="inferred from homology"/>
<keyword evidence="18" id="KW-1185">Reference proteome</keyword>
<dbReference type="PRINTS" id="PR00981">
    <property type="entry name" value="TRNASYNTHSER"/>
</dbReference>
<dbReference type="EC" id="6.1.1.11" evidence="12"/>
<dbReference type="InterPro" id="IPR002314">
    <property type="entry name" value="aa-tRNA-synt_IIb"/>
</dbReference>
<dbReference type="Gene3D" id="1.10.287.40">
    <property type="entry name" value="Serine-tRNA synthetase, tRNA binding domain"/>
    <property type="match status" value="1"/>
</dbReference>
<feature type="binding site" evidence="12 13">
    <location>
        <position position="330"/>
    </location>
    <ligand>
        <name>L-serine</name>
        <dbReference type="ChEBI" id="CHEBI:33384"/>
    </ligand>
</feature>
<evidence type="ECO:0000256" key="6">
    <source>
        <dbReference type="ARBA" id="ARBA00022741"/>
    </source>
</evidence>
<name>A0A521DYN6_9BACT</name>
<comment type="catalytic activity">
    <reaction evidence="10 12">
        <text>tRNA(Sec) + L-serine + ATP = L-seryl-tRNA(Sec) + AMP + diphosphate + H(+)</text>
        <dbReference type="Rhea" id="RHEA:42580"/>
        <dbReference type="Rhea" id="RHEA-COMP:9742"/>
        <dbReference type="Rhea" id="RHEA-COMP:10128"/>
        <dbReference type="ChEBI" id="CHEBI:15378"/>
        <dbReference type="ChEBI" id="CHEBI:30616"/>
        <dbReference type="ChEBI" id="CHEBI:33019"/>
        <dbReference type="ChEBI" id="CHEBI:33384"/>
        <dbReference type="ChEBI" id="CHEBI:78442"/>
        <dbReference type="ChEBI" id="CHEBI:78533"/>
        <dbReference type="ChEBI" id="CHEBI:456215"/>
        <dbReference type="EC" id="6.1.1.11"/>
    </reaction>
</comment>
<dbReference type="PANTHER" id="PTHR43697">
    <property type="entry name" value="SERYL-TRNA SYNTHETASE"/>
    <property type="match status" value="1"/>
</dbReference>
<dbReference type="HAMAP" id="MF_00176">
    <property type="entry name" value="Ser_tRNA_synth_type1"/>
    <property type="match status" value="1"/>
</dbReference>
<dbReference type="AlphaFoldDB" id="A0A521DYN6"/>
<dbReference type="GO" id="GO:0005737">
    <property type="term" value="C:cytoplasm"/>
    <property type="evidence" value="ECO:0007669"/>
    <property type="project" value="UniProtKB-SubCell"/>
</dbReference>
<reference evidence="17 18" key="1">
    <citation type="submission" date="2017-05" db="EMBL/GenBank/DDBJ databases">
        <authorList>
            <person name="Varghese N."/>
            <person name="Submissions S."/>
        </authorList>
    </citation>
    <scope>NUCLEOTIDE SEQUENCE [LARGE SCALE GENOMIC DNA]</scope>
    <source>
        <strain evidence="17 18">DSM 21194</strain>
    </source>
</reference>
<keyword evidence="6 12" id="KW-0547">Nucleotide-binding</keyword>
<protein>
    <recommendedName>
        <fullName evidence="12">Serine--tRNA ligase</fullName>
        <ecNumber evidence="12">6.1.1.11</ecNumber>
    </recommendedName>
    <alternativeName>
        <fullName evidence="12">Seryl-tRNA synthetase</fullName>
        <shortName evidence="12">SerRS</shortName>
    </alternativeName>
    <alternativeName>
        <fullName evidence="12">Seryl-tRNA(Ser/Sec) synthetase</fullName>
    </alternativeName>
</protein>
<evidence type="ECO:0000256" key="1">
    <source>
        <dbReference type="ARBA" id="ARBA00004496"/>
    </source>
</evidence>
<gene>
    <name evidence="12" type="primary">serS</name>
    <name evidence="17" type="ORF">SAMN06265218_11271</name>
</gene>
<dbReference type="CDD" id="cd00770">
    <property type="entry name" value="SerRS_core"/>
    <property type="match status" value="1"/>
</dbReference>
<feature type="coiled-coil region" evidence="15">
    <location>
        <begin position="112"/>
        <end position="149"/>
    </location>
</feature>
<dbReference type="PIRSF" id="PIRSF001529">
    <property type="entry name" value="Ser-tRNA-synth_IIa"/>
    <property type="match status" value="1"/>
</dbReference>
<dbReference type="SUPFAM" id="SSF55681">
    <property type="entry name" value="Class II aaRS and biotin synthetases"/>
    <property type="match status" value="1"/>
</dbReference>
<dbReference type="InterPro" id="IPR045864">
    <property type="entry name" value="aa-tRNA-synth_II/BPL/LPL"/>
</dbReference>
<feature type="binding site" evidence="13">
    <location>
        <position position="307"/>
    </location>
    <ligand>
        <name>L-serine</name>
        <dbReference type="ChEBI" id="CHEBI:33384"/>
    </ligand>
</feature>
<dbReference type="InterPro" id="IPR042103">
    <property type="entry name" value="SerRS_1_N_sf"/>
</dbReference>
<evidence type="ECO:0000259" key="16">
    <source>
        <dbReference type="PROSITE" id="PS50862"/>
    </source>
</evidence>
<sequence>MKGILFSNFSLNNPVIRKKIDSKVAKTLLSLAKRFSKANVIQQMLDVTYIRTHAEDVKQGMRNKGVETPELVDKLLETDEAWRSLVKETDDLRNESNTKARKIGQLMGQGKKDEAQEIIEHTSKLKEEIKQKEEQLDTLKQQREELLLRVPNVPHASVPVGHSEEENEVFKTWGTPGEPEKWQRPHWELVEEQGWIDFERGAKVTGAGFPFYVGPAAKLQRALINYFLNRAAQEGYTELQVPYFVNEESARGTGQIPDKEDMMYEIPRDEFFAIPTAEVPVTNFRRDEIIELEELPLYYTAYTPCWRREAGSYGKDVRGLNRLHQFDKVELVKMVHPDTAYDELESLREYAESLLEELGIPYRTLLMCTGDMGFTQSKKYDLEVWSPAQERWLEVSSCSNFGSFQARRMMLRYRNDEGDTEIVHTLNGSGLALPRVMAAILEIYQQEDGSIAVPEVLQPFMGAETIQAG</sequence>
<dbReference type="UniPathway" id="UPA00906">
    <property type="reaction ID" value="UER00895"/>
</dbReference>
<keyword evidence="7 12" id="KW-0067">ATP-binding</keyword>
<evidence type="ECO:0000256" key="10">
    <source>
        <dbReference type="ARBA" id="ARBA00047929"/>
    </source>
</evidence>
<feature type="binding site" evidence="12 14">
    <location>
        <begin position="394"/>
        <end position="397"/>
    </location>
    <ligand>
        <name>ATP</name>
        <dbReference type="ChEBI" id="CHEBI:30616"/>
    </ligand>
</feature>
<evidence type="ECO:0000256" key="9">
    <source>
        <dbReference type="ARBA" id="ARBA00023146"/>
    </source>
</evidence>
<dbReference type="PROSITE" id="PS50862">
    <property type="entry name" value="AA_TRNA_LIGASE_II"/>
    <property type="match status" value="1"/>
</dbReference>
<dbReference type="GO" id="GO:0006434">
    <property type="term" value="P:seryl-tRNA aminoacylation"/>
    <property type="evidence" value="ECO:0007669"/>
    <property type="project" value="UniProtKB-UniRule"/>
</dbReference>
<keyword evidence="8 12" id="KW-0648">Protein biosynthesis</keyword>
<evidence type="ECO:0000256" key="3">
    <source>
        <dbReference type="ARBA" id="ARBA00010728"/>
    </source>
</evidence>
<keyword evidence="15" id="KW-0175">Coiled coil</keyword>
<accession>A0A521DYN6</accession>
<dbReference type="GO" id="GO:0004828">
    <property type="term" value="F:serine-tRNA ligase activity"/>
    <property type="evidence" value="ECO:0007669"/>
    <property type="project" value="UniProtKB-UniRule"/>
</dbReference>
<evidence type="ECO:0000256" key="15">
    <source>
        <dbReference type="SAM" id="Coils"/>
    </source>
</evidence>
<feature type="binding site" evidence="13">
    <location>
        <position position="427"/>
    </location>
    <ligand>
        <name>L-serine</name>
        <dbReference type="ChEBI" id="CHEBI:33384"/>
    </ligand>
</feature>
<evidence type="ECO:0000313" key="17">
    <source>
        <dbReference type="EMBL" id="SMO76844.1"/>
    </source>
</evidence>